<gene>
    <name evidence="2" type="ordered locus">CKO_02921</name>
</gene>
<dbReference type="EMBL" id="CP000822">
    <property type="protein sequence ID" value="ABV14027.1"/>
    <property type="molecule type" value="Genomic_DNA"/>
</dbReference>
<protein>
    <submittedName>
        <fullName evidence="2">Uncharacterized protein</fullName>
    </submittedName>
</protein>
<evidence type="ECO:0000313" key="2">
    <source>
        <dbReference type="EMBL" id="ABV14027.1"/>
    </source>
</evidence>
<keyword evidence="1" id="KW-0812">Transmembrane</keyword>
<dbReference type="STRING" id="290338.CKO_02921"/>
<keyword evidence="3" id="KW-1185">Reference proteome</keyword>
<dbReference type="KEGG" id="cko:CKO_02921"/>
<accession>A8AKL4</accession>
<proteinExistence type="predicted"/>
<evidence type="ECO:0000313" key="3">
    <source>
        <dbReference type="Proteomes" id="UP000008148"/>
    </source>
</evidence>
<name>A8AKL4_CITK8</name>
<evidence type="ECO:0000256" key="1">
    <source>
        <dbReference type="SAM" id="Phobius"/>
    </source>
</evidence>
<feature type="transmembrane region" description="Helical" evidence="1">
    <location>
        <begin position="18"/>
        <end position="38"/>
    </location>
</feature>
<dbReference type="AlphaFoldDB" id="A8AKL4"/>
<dbReference type="HOGENOM" id="CLU_3249216_0_0_6"/>
<organism evidence="2 3">
    <name type="scientific">Citrobacter koseri (strain ATCC BAA-895 / CDC 4225-83 / SGSC4696)</name>
    <dbReference type="NCBI Taxonomy" id="290338"/>
    <lineage>
        <taxon>Bacteria</taxon>
        <taxon>Pseudomonadati</taxon>
        <taxon>Pseudomonadota</taxon>
        <taxon>Gammaproteobacteria</taxon>
        <taxon>Enterobacterales</taxon>
        <taxon>Enterobacteriaceae</taxon>
        <taxon>Citrobacter</taxon>
    </lineage>
</organism>
<reference evidence="2 3" key="1">
    <citation type="submission" date="2007-08" db="EMBL/GenBank/DDBJ databases">
        <authorList>
            <consortium name="The Citrobacter koseri Genome Sequencing Project"/>
            <person name="McClelland M."/>
            <person name="Sanderson E.K."/>
            <person name="Porwollik S."/>
            <person name="Spieth J."/>
            <person name="Clifton W.S."/>
            <person name="Latreille P."/>
            <person name="Courtney L."/>
            <person name="Wang C."/>
            <person name="Pepin K."/>
            <person name="Bhonagiri V."/>
            <person name="Nash W."/>
            <person name="Johnson M."/>
            <person name="Thiruvilangam P."/>
            <person name="Wilson R."/>
        </authorList>
    </citation>
    <scope>NUCLEOTIDE SEQUENCE [LARGE SCALE GENOMIC DNA]</scope>
    <source>
        <strain evidence="3">ATCC BAA-895 / CDC 4225-83 / SGSC4696</strain>
    </source>
</reference>
<sequence length="42" mass="4804">MTGVNERSQQRGSLKDEVYINALSWCVLIASLLFSYFINSYS</sequence>
<dbReference type="Proteomes" id="UP000008148">
    <property type="component" value="Chromosome"/>
</dbReference>
<keyword evidence="1" id="KW-0472">Membrane</keyword>
<keyword evidence="1" id="KW-1133">Transmembrane helix</keyword>